<protein>
    <submittedName>
        <fullName evidence="3">Uncharacterized protein</fullName>
    </submittedName>
</protein>
<proteinExistence type="predicted"/>
<sequence length="155" mass="16438">MGHLPVVRLLCERGANIHAADKGGVTALEWANKTGHSAVAAYMKDQQAARSARSTASPPASKSSTGTSAARPAASPPAPKNSTGASARRKIDVFVSFRVKEAEPEAIALKRALEAENLSVFCSSVDIPRGSDWYEEHKILLQDLLMCVCVCVCVC</sequence>
<comment type="caution">
    <text evidence="3">The sequence shown here is derived from an EMBL/GenBank/DDBJ whole genome shotgun (WGS) entry which is preliminary data.</text>
</comment>
<accession>A0ABQ7G3Y2</accession>
<dbReference type="Gene3D" id="1.25.40.20">
    <property type="entry name" value="Ankyrin repeat-containing domain"/>
    <property type="match status" value="1"/>
</dbReference>
<dbReference type="SUPFAM" id="SSF48403">
    <property type="entry name" value="Ankyrin repeat"/>
    <property type="match status" value="1"/>
</dbReference>
<feature type="repeat" description="ANK" evidence="1">
    <location>
        <begin position="1"/>
        <end position="22"/>
    </location>
</feature>
<keyword evidence="1" id="KW-0040">ANK repeat</keyword>
<feature type="region of interest" description="Disordered" evidence="2">
    <location>
        <begin position="45"/>
        <end position="86"/>
    </location>
</feature>
<evidence type="ECO:0000313" key="4">
    <source>
        <dbReference type="Proteomes" id="UP000815325"/>
    </source>
</evidence>
<organism evidence="3 4">
    <name type="scientific">Dunaliella salina</name>
    <name type="common">Green alga</name>
    <name type="synonym">Protococcus salinus</name>
    <dbReference type="NCBI Taxonomy" id="3046"/>
    <lineage>
        <taxon>Eukaryota</taxon>
        <taxon>Viridiplantae</taxon>
        <taxon>Chlorophyta</taxon>
        <taxon>core chlorophytes</taxon>
        <taxon>Chlorophyceae</taxon>
        <taxon>CS clade</taxon>
        <taxon>Chlamydomonadales</taxon>
        <taxon>Dunaliellaceae</taxon>
        <taxon>Dunaliella</taxon>
    </lineage>
</organism>
<keyword evidence="4" id="KW-1185">Reference proteome</keyword>
<dbReference type="EMBL" id="MU070175">
    <property type="protein sequence ID" value="KAF5829325.1"/>
    <property type="molecule type" value="Genomic_DNA"/>
</dbReference>
<feature type="compositionally biased region" description="Low complexity" evidence="2">
    <location>
        <begin position="48"/>
        <end position="73"/>
    </location>
</feature>
<dbReference type="SUPFAM" id="SSF52200">
    <property type="entry name" value="Toll/Interleukin receptor TIR domain"/>
    <property type="match status" value="1"/>
</dbReference>
<evidence type="ECO:0000256" key="2">
    <source>
        <dbReference type="SAM" id="MobiDB-lite"/>
    </source>
</evidence>
<evidence type="ECO:0000313" key="3">
    <source>
        <dbReference type="EMBL" id="KAF5829325.1"/>
    </source>
</evidence>
<dbReference type="InterPro" id="IPR002110">
    <property type="entry name" value="Ankyrin_rpt"/>
</dbReference>
<feature type="non-terminal residue" evidence="3">
    <location>
        <position position="155"/>
    </location>
</feature>
<dbReference type="InterPro" id="IPR035897">
    <property type="entry name" value="Toll_tir_struct_dom_sf"/>
</dbReference>
<dbReference type="InterPro" id="IPR036770">
    <property type="entry name" value="Ankyrin_rpt-contain_sf"/>
</dbReference>
<name>A0ABQ7G3Y2_DUNSA</name>
<evidence type="ECO:0000256" key="1">
    <source>
        <dbReference type="PROSITE-ProRule" id="PRU00023"/>
    </source>
</evidence>
<dbReference type="Gene3D" id="3.40.50.10140">
    <property type="entry name" value="Toll/interleukin-1 receptor homology (TIR) domain"/>
    <property type="match status" value="1"/>
</dbReference>
<dbReference type="Proteomes" id="UP000815325">
    <property type="component" value="Unassembled WGS sequence"/>
</dbReference>
<dbReference type="Pfam" id="PF00023">
    <property type="entry name" value="Ank"/>
    <property type="match status" value="1"/>
</dbReference>
<dbReference type="PROSITE" id="PS50088">
    <property type="entry name" value="ANK_REPEAT"/>
    <property type="match status" value="1"/>
</dbReference>
<reference evidence="3" key="1">
    <citation type="submission" date="2017-08" db="EMBL/GenBank/DDBJ databases">
        <authorList>
            <person name="Polle J.E."/>
            <person name="Barry K."/>
            <person name="Cushman J."/>
            <person name="Schmutz J."/>
            <person name="Tran D."/>
            <person name="Hathwaick L.T."/>
            <person name="Yim W.C."/>
            <person name="Jenkins J."/>
            <person name="Mckie-Krisberg Z.M."/>
            <person name="Prochnik S."/>
            <person name="Lindquist E."/>
            <person name="Dockter R.B."/>
            <person name="Adam C."/>
            <person name="Molina H."/>
            <person name="Bunkerborg J."/>
            <person name="Jin E."/>
            <person name="Buchheim M."/>
            <person name="Magnuson J."/>
        </authorList>
    </citation>
    <scope>NUCLEOTIDE SEQUENCE</scope>
    <source>
        <strain evidence="3">CCAP 19/18</strain>
    </source>
</reference>
<gene>
    <name evidence="3" type="ORF">DUNSADRAFT_16267</name>
</gene>